<name>A0A1U7NH95_9FIRM</name>
<evidence type="ECO:0000256" key="4">
    <source>
        <dbReference type="ARBA" id="ARBA00022692"/>
    </source>
</evidence>
<keyword evidence="3" id="KW-1003">Cell membrane</keyword>
<evidence type="ECO:0000256" key="3">
    <source>
        <dbReference type="ARBA" id="ARBA00022475"/>
    </source>
</evidence>
<evidence type="ECO:0000256" key="2">
    <source>
        <dbReference type="ARBA" id="ARBA00007400"/>
    </source>
</evidence>
<evidence type="ECO:0000256" key="1">
    <source>
        <dbReference type="ARBA" id="ARBA00004651"/>
    </source>
</evidence>
<dbReference type="Pfam" id="PF01757">
    <property type="entry name" value="Acyl_transf_3"/>
    <property type="match status" value="1"/>
</dbReference>
<gene>
    <name evidence="8" type="ORF">BO222_04125</name>
</gene>
<comment type="subcellular location">
    <subcellularLocation>
        <location evidence="1">Cell membrane</location>
        <topology evidence="1">Multi-pass membrane protein</topology>
    </subcellularLocation>
</comment>
<organism evidence="8 9">
    <name type="scientific">Ileibacterium valens</name>
    <dbReference type="NCBI Taxonomy" id="1862668"/>
    <lineage>
        <taxon>Bacteria</taxon>
        <taxon>Bacillati</taxon>
        <taxon>Bacillota</taxon>
        <taxon>Erysipelotrichia</taxon>
        <taxon>Erysipelotrichales</taxon>
        <taxon>Erysipelotrichaceae</taxon>
        <taxon>Ileibacterium</taxon>
    </lineage>
</organism>
<dbReference type="GO" id="GO:0009246">
    <property type="term" value="P:enterobacterial common antigen biosynthetic process"/>
    <property type="evidence" value="ECO:0007669"/>
    <property type="project" value="TreeGrafter"/>
</dbReference>
<dbReference type="EMBL" id="MPJW01000094">
    <property type="protein sequence ID" value="OLU40948.1"/>
    <property type="molecule type" value="Genomic_DNA"/>
</dbReference>
<dbReference type="PANTHER" id="PTHR40074">
    <property type="entry name" value="O-ACETYLTRANSFERASE WECH"/>
    <property type="match status" value="1"/>
</dbReference>
<evidence type="ECO:0000256" key="6">
    <source>
        <dbReference type="ARBA" id="ARBA00023136"/>
    </source>
</evidence>
<evidence type="ECO:0000313" key="8">
    <source>
        <dbReference type="EMBL" id="OLU40948.1"/>
    </source>
</evidence>
<dbReference type="AlphaFoldDB" id="A0A1U7NH95"/>
<keyword evidence="4" id="KW-0812">Transmembrane</keyword>
<keyword evidence="9" id="KW-1185">Reference proteome</keyword>
<dbReference type="GeneID" id="82202402"/>
<comment type="similarity">
    <text evidence="2">Belongs to the acyltransferase 3 family.</text>
</comment>
<dbReference type="PANTHER" id="PTHR40074:SF2">
    <property type="entry name" value="O-ACETYLTRANSFERASE WECH"/>
    <property type="match status" value="1"/>
</dbReference>
<dbReference type="RefSeq" id="WP_075818627.1">
    <property type="nucleotide sequence ID" value="NZ_CAPNHH010000075.1"/>
</dbReference>
<accession>A0A1U7NH95</accession>
<dbReference type="InterPro" id="IPR002656">
    <property type="entry name" value="Acyl_transf_3_dom"/>
</dbReference>
<dbReference type="Proteomes" id="UP000186341">
    <property type="component" value="Unassembled WGS sequence"/>
</dbReference>
<dbReference type="GO" id="GO:0016413">
    <property type="term" value="F:O-acetyltransferase activity"/>
    <property type="evidence" value="ECO:0007669"/>
    <property type="project" value="TreeGrafter"/>
</dbReference>
<proteinExistence type="inferred from homology"/>
<evidence type="ECO:0000259" key="7">
    <source>
        <dbReference type="Pfam" id="PF01757"/>
    </source>
</evidence>
<protein>
    <recommendedName>
        <fullName evidence="7">Acyltransferase 3 domain-containing protein</fullName>
    </recommendedName>
</protein>
<reference evidence="8 9" key="1">
    <citation type="submission" date="2016-11" db="EMBL/GenBank/DDBJ databases">
        <title>Description of two novel members of the family Erysipelotrichaceae: Ileibacterium lipovorans gen. nov., sp. nov. and Dubosiella newyorkensis, gen. nov., sp. nov.</title>
        <authorList>
            <person name="Cox L.M."/>
            <person name="Sohn J."/>
            <person name="Tyrrell K.L."/>
            <person name="Citron D.M."/>
            <person name="Lawson P.A."/>
            <person name="Patel N.B."/>
            <person name="Iizumi T."/>
            <person name="Perez-Perez G.I."/>
            <person name="Goldstein E.J."/>
            <person name="Blaser M.J."/>
        </authorList>
    </citation>
    <scope>NUCLEOTIDE SEQUENCE [LARGE SCALE GENOMIC DNA]</scope>
    <source>
        <strain evidence="8 9">NYU-BL-A3</strain>
    </source>
</reference>
<dbReference type="GO" id="GO:0005886">
    <property type="term" value="C:plasma membrane"/>
    <property type="evidence" value="ECO:0007669"/>
    <property type="project" value="UniProtKB-SubCell"/>
</dbReference>
<evidence type="ECO:0000313" key="9">
    <source>
        <dbReference type="Proteomes" id="UP000186341"/>
    </source>
</evidence>
<keyword evidence="6" id="KW-0472">Membrane</keyword>
<keyword evidence="5" id="KW-1133">Transmembrane helix</keyword>
<sequence length="338" mass="39219">MVKAKQYAAVDIAKYVSALLVVAIHTYPFLEISETFNTLFIAIVCRLAVPFFFVSSGYFLFRKLNGTKKQNLNRLKKYLWRLISLYLVWTVIYIPYTIWNYMSEGFSLISLAGWIRDFFLNGSYYHLWFLPALITGTLIVYLIGEKKRISKVVFISMILYFIGYLINVYAPIWQSLPYVSIVYGFFTKTLVTARDGFFFAPIFIALGAYMAKMPRPKLKASCVGFAASFLLLIIEVMTYYSLGILQDLSCMFLSLVPTTYFLMNLLLDVKMEYKPVYGDLRKDSTLIYVSHILFARLLLLVLPEAHLVVYLATLAFSSMFAFLVIRYRKQIPWLKYLM</sequence>
<comment type="caution">
    <text evidence="8">The sequence shown here is derived from an EMBL/GenBank/DDBJ whole genome shotgun (WGS) entry which is preliminary data.</text>
</comment>
<dbReference type="OrthoDB" id="5808342at2"/>
<feature type="domain" description="Acyltransferase 3" evidence="7">
    <location>
        <begin position="8"/>
        <end position="321"/>
    </location>
</feature>
<evidence type="ECO:0000256" key="5">
    <source>
        <dbReference type="ARBA" id="ARBA00022989"/>
    </source>
</evidence>